<dbReference type="Pfam" id="PF00067">
    <property type="entry name" value="p450"/>
    <property type="match status" value="1"/>
</dbReference>
<keyword evidence="2 7" id="KW-0349">Heme</keyword>
<dbReference type="InterPro" id="IPR017972">
    <property type="entry name" value="Cyt_P450_CS"/>
</dbReference>
<evidence type="ECO:0000256" key="3">
    <source>
        <dbReference type="ARBA" id="ARBA00022723"/>
    </source>
</evidence>
<dbReference type="AlphaFoldDB" id="A0A5N8W142"/>
<dbReference type="Proteomes" id="UP000326979">
    <property type="component" value="Unassembled WGS sequence"/>
</dbReference>
<dbReference type="InterPro" id="IPR036396">
    <property type="entry name" value="Cyt_P450_sf"/>
</dbReference>
<dbReference type="GO" id="GO:0020037">
    <property type="term" value="F:heme binding"/>
    <property type="evidence" value="ECO:0007669"/>
    <property type="project" value="InterPro"/>
</dbReference>
<comment type="cofactor">
    <cofactor evidence="7">
        <name>heme</name>
        <dbReference type="ChEBI" id="CHEBI:30413"/>
    </cofactor>
</comment>
<dbReference type="InterPro" id="IPR050196">
    <property type="entry name" value="Cytochrome_P450_Monoox"/>
</dbReference>
<keyword evidence="3 7" id="KW-0479">Metal-binding</keyword>
<dbReference type="PROSITE" id="PS00086">
    <property type="entry name" value="CYTOCHROME_P450"/>
    <property type="match status" value="1"/>
</dbReference>
<dbReference type="RefSeq" id="WP_152783956.1">
    <property type="nucleotide sequence ID" value="NZ_BAABEQ010000007.1"/>
</dbReference>
<dbReference type="InterPro" id="IPR001128">
    <property type="entry name" value="Cyt_P450"/>
</dbReference>
<evidence type="ECO:0000256" key="7">
    <source>
        <dbReference type="PIRSR" id="PIRSR602403-1"/>
    </source>
</evidence>
<evidence type="ECO:0000313" key="9">
    <source>
        <dbReference type="EMBL" id="MPY40959.1"/>
    </source>
</evidence>
<evidence type="ECO:0000256" key="1">
    <source>
        <dbReference type="ARBA" id="ARBA00010617"/>
    </source>
</evidence>
<evidence type="ECO:0000256" key="8">
    <source>
        <dbReference type="RuleBase" id="RU000461"/>
    </source>
</evidence>
<accession>A0A5N8W142</accession>
<comment type="similarity">
    <text evidence="1 8">Belongs to the cytochrome P450 family.</text>
</comment>
<dbReference type="PANTHER" id="PTHR24291:SF50">
    <property type="entry name" value="BIFUNCTIONAL ALBAFLAVENONE MONOOXYGENASE_TERPENE SYNTHASE"/>
    <property type="match status" value="1"/>
</dbReference>
<evidence type="ECO:0000313" key="10">
    <source>
        <dbReference type="Proteomes" id="UP000326979"/>
    </source>
</evidence>
<keyword evidence="10" id="KW-1185">Reference proteome</keyword>
<evidence type="ECO:0000256" key="4">
    <source>
        <dbReference type="ARBA" id="ARBA00023002"/>
    </source>
</evidence>
<proteinExistence type="inferred from homology"/>
<evidence type="ECO:0000256" key="6">
    <source>
        <dbReference type="ARBA" id="ARBA00023033"/>
    </source>
</evidence>
<evidence type="ECO:0000256" key="2">
    <source>
        <dbReference type="ARBA" id="ARBA00022617"/>
    </source>
</evidence>
<dbReference type="SUPFAM" id="SSF48264">
    <property type="entry name" value="Cytochrome P450"/>
    <property type="match status" value="1"/>
</dbReference>
<dbReference type="Gene3D" id="1.10.630.10">
    <property type="entry name" value="Cytochrome P450"/>
    <property type="match status" value="1"/>
</dbReference>
<evidence type="ECO:0000256" key="5">
    <source>
        <dbReference type="ARBA" id="ARBA00023004"/>
    </source>
</evidence>
<keyword evidence="6 8" id="KW-0503">Monooxygenase</keyword>
<keyword evidence="4 8" id="KW-0560">Oxidoreductase</keyword>
<dbReference type="InterPro" id="IPR002403">
    <property type="entry name" value="Cyt_P450_E_grp-IV"/>
</dbReference>
<name>A0A5N8W142_9ACTN</name>
<reference evidence="9 10" key="1">
    <citation type="submission" date="2019-07" db="EMBL/GenBank/DDBJ databases">
        <title>New species of Amycolatopsis and Streptomyces.</title>
        <authorList>
            <person name="Duangmal K."/>
            <person name="Teo W.F.A."/>
            <person name="Lipun K."/>
        </authorList>
    </citation>
    <scope>NUCLEOTIDE SEQUENCE [LARGE SCALE GENOMIC DNA]</scope>
    <source>
        <strain evidence="9 10">TISTR 2346</strain>
    </source>
</reference>
<keyword evidence="5 7" id="KW-0408">Iron</keyword>
<dbReference type="PRINTS" id="PR00385">
    <property type="entry name" value="P450"/>
</dbReference>
<feature type="binding site" description="axial binding residue" evidence="7">
    <location>
        <position position="398"/>
    </location>
    <ligand>
        <name>heme</name>
        <dbReference type="ChEBI" id="CHEBI:30413"/>
    </ligand>
    <ligandPart>
        <name>Fe</name>
        <dbReference type="ChEBI" id="CHEBI:18248"/>
    </ligandPart>
</feature>
<sequence length="454" mass="50104">MAAAPTDVMPVVPVARGRRPLTGHGRQLNGDALAFVRQLRAYGPMAKIFIGPRPVYVVNSPELIREVLAVQARGFDKGAMFDTLRGPLGNGLITASGDVHRRRRRLIQPGFHHERIERYTDIMSERSTARSASWHPDTVVDLVPEINRLTMDILLRTLFATDPGPALHAAVKEWLSVKYRSMRLALSPLQAWAERVPVLPGWRPPDGGPLNRLRAAQQRIIDDYRADGGDRGDLLSMLLLADGPEGAMDDAEVADELITMFLAGTGTTSAAMAFAVHEVSSRPEVQARLQEEVDTVLGGRPPGFRDLRSLTYTRQVLTETLRLHPVSWLSMRRTVRPLTLGGTELPAGTDVFFSPYALHRDAELYEDPDRFAPERWAGGAARPARGTYLPFGAGNRLCVGEEFAWAQLTIALACFTSRWTLAPADGQPTRTLVGTVIRPERVPVTLTPRRTGRP</sequence>
<dbReference type="EMBL" id="VJZE01000075">
    <property type="protein sequence ID" value="MPY40959.1"/>
    <property type="molecule type" value="Genomic_DNA"/>
</dbReference>
<gene>
    <name evidence="9" type="ORF">FNH04_13915</name>
</gene>
<dbReference type="GO" id="GO:0004497">
    <property type="term" value="F:monooxygenase activity"/>
    <property type="evidence" value="ECO:0007669"/>
    <property type="project" value="UniProtKB-KW"/>
</dbReference>
<dbReference type="GO" id="GO:0016705">
    <property type="term" value="F:oxidoreductase activity, acting on paired donors, with incorporation or reduction of molecular oxygen"/>
    <property type="evidence" value="ECO:0007669"/>
    <property type="project" value="InterPro"/>
</dbReference>
<dbReference type="OrthoDB" id="4746309at2"/>
<dbReference type="PANTHER" id="PTHR24291">
    <property type="entry name" value="CYTOCHROME P450 FAMILY 4"/>
    <property type="match status" value="1"/>
</dbReference>
<comment type="caution">
    <text evidence="9">The sequence shown here is derived from an EMBL/GenBank/DDBJ whole genome shotgun (WGS) entry which is preliminary data.</text>
</comment>
<dbReference type="PRINTS" id="PR00465">
    <property type="entry name" value="EP450IV"/>
</dbReference>
<dbReference type="GO" id="GO:0005506">
    <property type="term" value="F:iron ion binding"/>
    <property type="evidence" value="ECO:0007669"/>
    <property type="project" value="InterPro"/>
</dbReference>
<protein>
    <submittedName>
        <fullName evidence="9">Cytochrome P450</fullName>
    </submittedName>
</protein>
<organism evidence="9 10">
    <name type="scientific">Streptomyces phyllanthi</name>
    <dbReference type="NCBI Taxonomy" id="1803180"/>
    <lineage>
        <taxon>Bacteria</taxon>
        <taxon>Bacillati</taxon>
        <taxon>Actinomycetota</taxon>
        <taxon>Actinomycetes</taxon>
        <taxon>Kitasatosporales</taxon>
        <taxon>Streptomycetaceae</taxon>
        <taxon>Streptomyces</taxon>
    </lineage>
</organism>